<reference evidence="2 3" key="1">
    <citation type="submission" date="2020-07" db="EMBL/GenBank/DDBJ databases">
        <title>Diversity of carbapenemase encoding genes among Pseudomonas putida group clinical isolates in a tertiary Brazilian hospital.</title>
        <authorList>
            <person name="Alberto-Lei F."/>
            <person name="Nodari C.S."/>
            <person name="Streling A.P."/>
            <person name="Paulino J.T."/>
            <person name="Bessa-Neto F.O."/>
            <person name="Cayo R."/>
            <person name="Gales A.C."/>
        </authorList>
    </citation>
    <scope>NUCLEOTIDE SEQUENCE [LARGE SCALE GENOMIC DNA]</scope>
    <source>
        <strain evidence="2 3">14802</strain>
    </source>
</reference>
<accession>A0A7W2JWH2</accession>
<gene>
    <name evidence="2" type="ORF">H4C75_16725</name>
</gene>
<feature type="compositionally biased region" description="Basic and acidic residues" evidence="1">
    <location>
        <begin position="102"/>
        <end position="117"/>
    </location>
</feature>
<evidence type="ECO:0000313" key="3">
    <source>
        <dbReference type="Proteomes" id="UP000541770"/>
    </source>
</evidence>
<name>A0A7W2JWH2_9PSED</name>
<comment type="caution">
    <text evidence="2">The sequence shown here is derived from an EMBL/GenBank/DDBJ whole genome shotgun (WGS) entry which is preliminary data.</text>
</comment>
<sequence length="128" mass="14559">MPKTMLRTRRDGVAFYLNTETSSPGSGHRNRYRLFRTSDHGRSKDGWVKVGSQDGQHLLSLADEHDLFIACQSLFDLKRPKAYRPQETIRGRVGAWEGEAFKARKKTDSTASQEKRNLTHQASNHSDA</sequence>
<proteinExistence type="predicted"/>
<protein>
    <submittedName>
        <fullName evidence="2">Uncharacterized protein</fullName>
    </submittedName>
</protein>
<feature type="region of interest" description="Disordered" evidence="1">
    <location>
        <begin position="102"/>
        <end position="128"/>
    </location>
</feature>
<dbReference type="RefSeq" id="WP_182323648.1">
    <property type="nucleotide sequence ID" value="NZ_CP128544.1"/>
</dbReference>
<dbReference type="AlphaFoldDB" id="A0A7W2JWH2"/>
<evidence type="ECO:0000313" key="2">
    <source>
        <dbReference type="EMBL" id="MBA6066387.1"/>
    </source>
</evidence>
<dbReference type="EMBL" id="JACGDE010000011">
    <property type="protein sequence ID" value="MBA6066387.1"/>
    <property type="molecule type" value="Genomic_DNA"/>
</dbReference>
<feature type="compositionally biased region" description="Polar residues" evidence="1">
    <location>
        <begin position="119"/>
        <end position="128"/>
    </location>
</feature>
<organism evidence="2 3">
    <name type="scientific">Pseudomonas mosselii</name>
    <dbReference type="NCBI Taxonomy" id="78327"/>
    <lineage>
        <taxon>Bacteria</taxon>
        <taxon>Pseudomonadati</taxon>
        <taxon>Pseudomonadota</taxon>
        <taxon>Gammaproteobacteria</taxon>
        <taxon>Pseudomonadales</taxon>
        <taxon>Pseudomonadaceae</taxon>
        <taxon>Pseudomonas</taxon>
    </lineage>
</organism>
<dbReference type="Proteomes" id="UP000541770">
    <property type="component" value="Unassembled WGS sequence"/>
</dbReference>
<evidence type="ECO:0000256" key="1">
    <source>
        <dbReference type="SAM" id="MobiDB-lite"/>
    </source>
</evidence>